<evidence type="ECO:0000313" key="2">
    <source>
        <dbReference type="Proteomes" id="UP000001175"/>
    </source>
</evidence>
<evidence type="ECO:0000313" key="1">
    <source>
        <dbReference type="EMBL" id="BAD78986.1"/>
    </source>
</evidence>
<dbReference type="RefSeq" id="WP_011243108.1">
    <property type="nucleotide sequence ID" value="NC_006576.1"/>
</dbReference>
<dbReference type="Proteomes" id="UP000001175">
    <property type="component" value="Chromosome"/>
</dbReference>
<dbReference type="PIRSF" id="PIRSF030771">
    <property type="entry name" value="UCP030771"/>
    <property type="match status" value="1"/>
</dbReference>
<organism evidence="1 2">
    <name type="scientific">Synechococcus sp. (strain ATCC 27144 / PCC 6301 / SAUG 1402/1)</name>
    <name type="common">Anacystis nidulans</name>
    <dbReference type="NCBI Taxonomy" id="269084"/>
    <lineage>
        <taxon>Bacteria</taxon>
        <taxon>Bacillati</taxon>
        <taxon>Cyanobacteriota</taxon>
        <taxon>Cyanophyceae</taxon>
        <taxon>Synechococcales</taxon>
        <taxon>Synechococcaceae</taxon>
        <taxon>Synechococcus</taxon>
    </lineage>
</organism>
<reference evidence="1 2" key="1">
    <citation type="journal article" date="2007" name="Photosyn. Res.">
        <title>Complete nucleotide sequence of the freshwater unicellular cyanobacterium Synechococcus elongatus PCC 6301 chromosome: gene content and organization.</title>
        <authorList>
            <person name="Sugita C."/>
            <person name="Ogata K."/>
            <person name="Shikata M."/>
            <person name="Jikuya H."/>
            <person name="Takano J."/>
            <person name="Furumichi M."/>
            <person name="Kanehisa M."/>
            <person name="Omata T."/>
            <person name="Sugiura M."/>
            <person name="Sugita M."/>
        </authorList>
    </citation>
    <scope>NUCLEOTIDE SEQUENCE [LARGE SCALE GENOMIC DNA]</scope>
    <source>
        <strain evidence="2">ATCC 27144 / PCC 6301 / SAUG 1402/1</strain>
    </source>
</reference>
<evidence type="ECO:0008006" key="3">
    <source>
        <dbReference type="Google" id="ProtNLM"/>
    </source>
</evidence>
<accession>A0A0H3K7C1</accession>
<dbReference type="eggNOG" id="COG5471">
    <property type="taxonomic scope" value="Bacteria"/>
</dbReference>
<dbReference type="Pfam" id="PF09956">
    <property type="entry name" value="Phage_cement_2"/>
    <property type="match status" value="1"/>
</dbReference>
<name>A0A0H3K7C1_SYNP6</name>
<dbReference type="GeneID" id="72429574"/>
<dbReference type="KEGG" id="syc:syc0796_c"/>
<protein>
    <recommendedName>
        <fullName evidence="3">RecA/RadA recombinase</fullName>
    </recommendedName>
</protein>
<dbReference type="AlphaFoldDB" id="A0A0H3K7C1"/>
<dbReference type="InterPro" id="IPR011231">
    <property type="entry name" value="Phage_VT1-Sakai_H0018"/>
</dbReference>
<dbReference type="EMBL" id="AP008231">
    <property type="protein sequence ID" value="BAD78986.1"/>
    <property type="molecule type" value="Genomic_DNA"/>
</dbReference>
<proteinExistence type="predicted"/>
<gene>
    <name evidence="1" type="ordered locus">syc0796_c</name>
</gene>
<sequence length="109" mass="10880">MKNYTQPGHTIPLIAPYDVASGGGALIGTLFGVAATAVTSGQEGEFVTVGVYELPKATGVINQGAKVYWDNTAKVVTTTASGNSLIGAAIKAAGSSDAIAVVRLNGVTV</sequence>